<reference evidence="14" key="2">
    <citation type="submission" date="2022-03" db="EMBL/GenBank/DDBJ databases">
        <title>Draft title - Genomic analysis of global carrot germplasm unveils the trajectory of domestication and the origin of high carotenoid orange carrot.</title>
        <authorList>
            <person name="Iorizzo M."/>
            <person name="Ellison S."/>
            <person name="Senalik D."/>
            <person name="Macko-Podgorni A."/>
            <person name="Grzebelus D."/>
            <person name="Bostan H."/>
            <person name="Rolling W."/>
            <person name="Curaba J."/>
            <person name="Simon P."/>
        </authorList>
    </citation>
    <scope>NUCLEOTIDE SEQUENCE</scope>
    <source>
        <tissue evidence="14">Leaf</tissue>
    </source>
</reference>
<dbReference type="SUPFAM" id="SSF46689">
    <property type="entry name" value="Homeodomain-like"/>
    <property type="match status" value="1"/>
</dbReference>
<dbReference type="FunFam" id="1.10.10.60:FF:000229">
    <property type="entry name" value="Homeobox-leucine zipper protein HDG1"/>
    <property type="match status" value="1"/>
</dbReference>
<gene>
    <name evidence="14" type="ORF">DCAR_0622672</name>
</gene>
<dbReference type="SUPFAM" id="SSF55961">
    <property type="entry name" value="Bet v1-like"/>
    <property type="match status" value="2"/>
</dbReference>
<dbReference type="Proteomes" id="UP000077755">
    <property type="component" value="Chromosome 6"/>
</dbReference>
<dbReference type="InterPro" id="IPR001356">
    <property type="entry name" value="HD"/>
</dbReference>
<dbReference type="PANTHER" id="PTHR45654">
    <property type="entry name" value="HOMEOBOX-LEUCINE ZIPPER PROTEIN MERISTEM L1"/>
    <property type="match status" value="1"/>
</dbReference>
<dbReference type="GO" id="GO:0000981">
    <property type="term" value="F:DNA-binding transcription factor activity, RNA polymerase II-specific"/>
    <property type="evidence" value="ECO:0007669"/>
    <property type="project" value="InterPro"/>
</dbReference>
<evidence type="ECO:0000256" key="4">
    <source>
        <dbReference type="ARBA" id="ARBA00023054"/>
    </source>
</evidence>
<evidence type="ECO:0000256" key="9">
    <source>
        <dbReference type="PROSITE-ProRule" id="PRU00108"/>
    </source>
</evidence>
<dbReference type="Pfam" id="PF01852">
    <property type="entry name" value="START"/>
    <property type="match status" value="1"/>
</dbReference>
<protein>
    <submittedName>
        <fullName evidence="14">Uncharacterized protein</fullName>
    </submittedName>
</protein>
<accession>A0AAF1B4V5</accession>
<evidence type="ECO:0000256" key="1">
    <source>
        <dbReference type="ARBA" id="ARBA00004123"/>
    </source>
</evidence>
<evidence type="ECO:0000256" key="2">
    <source>
        <dbReference type="ARBA" id="ARBA00006789"/>
    </source>
</evidence>
<keyword evidence="5 9" id="KW-0238">DNA-binding</keyword>
<keyword evidence="7" id="KW-0804">Transcription</keyword>
<dbReference type="GO" id="GO:0008289">
    <property type="term" value="F:lipid binding"/>
    <property type="evidence" value="ECO:0007669"/>
    <property type="project" value="InterPro"/>
</dbReference>
<evidence type="ECO:0000256" key="8">
    <source>
        <dbReference type="ARBA" id="ARBA00023242"/>
    </source>
</evidence>
<dbReference type="PANTHER" id="PTHR45654:SF1">
    <property type="entry name" value="HOMEOBOX-LEUCINE ZIPPER PROTEIN HDG11"/>
    <property type="match status" value="1"/>
</dbReference>
<dbReference type="InterPro" id="IPR023393">
    <property type="entry name" value="START-like_dom_sf"/>
</dbReference>
<dbReference type="Gene3D" id="1.10.10.60">
    <property type="entry name" value="Homeodomain-like"/>
    <property type="match status" value="1"/>
</dbReference>
<evidence type="ECO:0000259" key="12">
    <source>
        <dbReference type="PROSITE" id="PS50071"/>
    </source>
</evidence>
<keyword evidence="6 9" id="KW-0371">Homeobox</keyword>
<feature type="DNA-binding region" description="Homeobox" evidence="9">
    <location>
        <begin position="21"/>
        <end position="80"/>
    </location>
</feature>
<dbReference type="SMART" id="SM00234">
    <property type="entry name" value="START"/>
    <property type="match status" value="1"/>
</dbReference>
<evidence type="ECO:0000256" key="11">
    <source>
        <dbReference type="SAM" id="MobiDB-lite"/>
    </source>
</evidence>
<keyword evidence="4" id="KW-0175">Coiled coil</keyword>
<comment type="similarity">
    <text evidence="2">Belongs to the HD-ZIP homeobox family. Class IV subfamily.</text>
</comment>
<feature type="region of interest" description="Disordered" evidence="11">
    <location>
        <begin position="1"/>
        <end position="30"/>
    </location>
</feature>
<evidence type="ECO:0000259" key="13">
    <source>
        <dbReference type="PROSITE" id="PS50848"/>
    </source>
</evidence>
<keyword evidence="3" id="KW-0805">Transcription regulation</keyword>
<reference evidence="14" key="1">
    <citation type="journal article" date="2016" name="Nat. Genet.">
        <title>A high-quality carrot genome assembly provides new insights into carotenoid accumulation and asterid genome evolution.</title>
        <authorList>
            <person name="Iorizzo M."/>
            <person name="Ellison S."/>
            <person name="Senalik D."/>
            <person name="Zeng P."/>
            <person name="Satapoomin P."/>
            <person name="Huang J."/>
            <person name="Bowman M."/>
            <person name="Iovene M."/>
            <person name="Sanseverino W."/>
            <person name="Cavagnaro P."/>
            <person name="Yildiz M."/>
            <person name="Macko-Podgorni A."/>
            <person name="Moranska E."/>
            <person name="Grzebelus E."/>
            <person name="Grzebelus D."/>
            <person name="Ashrafi H."/>
            <person name="Zheng Z."/>
            <person name="Cheng S."/>
            <person name="Spooner D."/>
            <person name="Van Deynze A."/>
            <person name="Simon P."/>
        </authorList>
    </citation>
    <scope>NUCLEOTIDE SEQUENCE</scope>
    <source>
        <tissue evidence="14">Leaf</tissue>
    </source>
</reference>
<name>A0AAF1B4V5_DAUCS</name>
<feature type="domain" description="START" evidence="13">
    <location>
        <begin position="211"/>
        <end position="446"/>
    </location>
</feature>
<dbReference type="PROSITE" id="PS50848">
    <property type="entry name" value="START"/>
    <property type="match status" value="1"/>
</dbReference>
<dbReference type="InterPro" id="IPR017970">
    <property type="entry name" value="Homeobox_CS"/>
</dbReference>
<dbReference type="Pfam" id="PF00046">
    <property type="entry name" value="Homeodomain"/>
    <property type="match status" value="1"/>
</dbReference>
<dbReference type="InterPro" id="IPR002913">
    <property type="entry name" value="START_lipid-bd_dom"/>
</dbReference>
<comment type="subcellular location">
    <subcellularLocation>
        <location evidence="1 9 10">Nucleus</location>
    </subcellularLocation>
</comment>
<dbReference type="Gene3D" id="3.30.530.20">
    <property type="match status" value="1"/>
</dbReference>
<evidence type="ECO:0000256" key="3">
    <source>
        <dbReference type="ARBA" id="ARBA00023015"/>
    </source>
</evidence>
<dbReference type="GO" id="GO:0003677">
    <property type="term" value="F:DNA binding"/>
    <property type="evidence" value="ECO:0007669"/>
    <property type="project" value="UniProtKB-UniRule"/>
</dbReference>
<dbReference type="SMART" id="SM00389">
    <property type="entry name" value="HOX"/>
    <property type="match status" value="1"/>
</dbReference>
<organism evidence="14 15">
    <name type="scientific">Daucus carota subsp. sativus</name>
    <name type="common">Carrot</name>
    <dbReference type="NCBI Taxonomy" id="79200"/>
    <lineage>
        <taxon>Eukaryota</taxon>
        <taxon>Viridiplantae</taxon>
        <taxon>Streptophyta</taxon>
        <taxon>Embryophyta</taxon>
        <taxon>Tracheophyta</taxon>
        <taxon>Spermatophyta</taxon>
        <taxon>Magnoliopsida</taxon>
        <taxon>eudicotyledons</taxon>
        <taxon>Gunneridae</taxon>
        <taxon>Pentapetalae</taxon>
        <taxon>asterids</taxon>
        <taxon>campanulids</taxon>
        <taxon>Apiales</taxon>
        <taxon>Apiaceae</taxon>
        <taxon>Apioideae</taxon>
        <taxon>Scandiceae</taxon>
        <taxon>Daucinae</taxon>
        <taxon>Daucus</taxon>
        <taxon>Daucus sect. Daucus</taxon>
    </lineage>
</organism>
<sequence>MADNGDNGGGSGGEGSQSRRRKSHYQRHNAQQIQRLEGAFNECPHPDEKMRMELSRELGLSPRQIKFWFQNRRTQLKAQHEKADNFVLRSENDKIRCENIAITEALKNAVCPACVRPDQSDEDVYLKEKKLREENAMLREELKRVKTIAAQYMGRPISPLHLGQPLHLSPMDLSRASSGHNGMTGLSLDPDLLSGSSSTFKTLPFQQIFISDMDKSLMIDVCRNAMNELIKLLENNSPFWIRSSADGTEVLNLEAYESIFPRVGRSPYVRIESSRDLGVVIMSGCLGLVDMFMDANKWMEIFPNIVSRASTVEVISTGLMGSRNGQIQLMYEELQVLSPLVPTREYYFLRFCQQIDQTTWAIVDVSYDFPQELHSNSQYRARRLPSGCFIQDMLDGRLKITWMEHVEIEDIRPIHSLFREYICSGLAFGVTRKLSALQRACERLTCLIDAANSFSHLGGVITSHHGKKSLMQLSQRIVNSFCSSINSVNGQQVMLSGMNDFEVRATLQKCTDPGHPNSMVLSAATSIWLPFSPQKVFDFLRDERSRPQWDVLSNHNPVQEVGHIACGSHPGNCISVLRAFNTSQNNMLILQESCIDSSGALVVYCPVDLPAITIAMSSEDSSFIPVLSSGFAILPDAGKKLGAGEMAVGSIVTVVVQIIVSNLTSGKLSQESVNTVNNLVGNTIQHIKAALNCSPCLD</sequence>
<feature type="compositionally biased region" description="Basic residues" evidence="11">
    <location>
        <begin position="18"/>
        <end position="27"/>
    </location>
</feature>
<keyword evidence="15" id="KW-1185">Reference proteome</keyword>
<feature type="compositionally biased region" description="Gly residues" evidence="11">
    <location>
        <begin position="1"/>
        <end position="15"/>
    </location>
</feature>
<evidence type="ECO:0000256" key="10">
    <source>
        <dbReference type="RuleBase" id="RU000682"/>
    </source>
</evidence>
<evidence type="ECO:0000256" key="6">
    <source>
        <dbReference type="ARBA" id="ARBA00023155"/>
    </source>
</evidence>
<feature type="domain" description="Homeobox" evidence="12">
    <location>
        <begin position="19"/>
        <end position="79"/>
    </location>
</feature>
<dbReference type="AlphaFoldDB" id="A0AAF1B4V5"/>
<dbReference type="CDD" id="cd08875">
    <property type="entry name" value="START_ArGLABRA2_like"/>
    <property type="match status" value="1"/>
</dbReference>
<keyword evidence="8 9" id="KW-0539">Nucleus</keyword>
<dbReference type="InterPro" id="IPR057993">
    <property type="entry name" value="HD-Zip_IV_C"/>
</dbReference>
<dbReference type="InterPro" id="IPR009057">
    <property type="entry name" value="Homeodomain-like_sf"/>
</dbReference>
<evidence type="ECO:0000313" key="15">
    <source>
        <dbReference type="Proteomes" id="UP000077755"/>
    </source>
</evidence>
<dbReference type="EMBL" id="CP093348">
    <property type="protein sequence ID" value="WOH03276.1"/>
    <property type="molecule type" value="Genomic_DNA"/>
</dbReference>
<proteinExistence type="inferred from homology"/>
<dbReference type="CDD" id="cd00086">
    <property type="entry name" value="homeodomain"/>
    <property type="match status" value="1"/>
</dbReference>
<dbReference type="Pfam" id="PF25797">
    <property type="entry name" value="PDF2_C"/>
    <property type="match status" value="1"/>
</dbReference>
<dbReference type="KEGG" id="dcr:108226664"/>
<evidence type="ECO:0000313" key="14">
    <source>
        <dbReference type="EMBL" id="WOH03276.1"/>
    </source>
</evidence>
<dbReference type="PROSITE" id="PS00027">
    <property type="entry name" value="HOMEOBOX_1"/>
    <property type="match status" value="1"/>
</dbReference>
<dbReference type="PROSITE" id="PS50071">
    <property type="entry name" value="HOMEOBOX_2"/>
    <property type="match status" value="1"/>
</dbReference>
<evidence type="ECO:0000256" key="5">
    <source>
        <dbReference type="ARBA" id="ARBA00023125"/>
    </source>
</evidence>
<evidence type="ECO:0000256" key="7">
    <source>
        <dbReference type="ARBA" id="ARBA00023163"/>
    </source>
</evidence>
<dbReference type="InterPro" id="IPR042160">
    <property type="entry name" value="HD-Zip_IV"/>
</dbReference>
<dbReference type="GO" id="GO:0005634">
    <property type="term" value="C:nucleus"/>
    <property type="evidence" value="ECO:0007669"/>
    <property type="project" value="UniProtKB-SubCell"/>
</dbReference>